<dbReference type="VEuPathDB" id="VectorBase:AATE005396"/>
<protein>
    <submittedName>
        <fullName evidence="1">Uncharacterized protein</fullName>
    </submittedName>
</protein>
<dbReference type="InterPro" id="IPR036508">
    <property type="entry name" value="Chitin-bd_dom_sf"/>
</dbReference>
<dbReference type="Pfam" id="PF01607">
    <property type="entry name" value="CBM_14"/>
    <property type="match status" value="2"/>
</dbReference>
<dbReference type="SUPFAM" id="SSF57625">
    <property type="entry name" value="Invertebrate chitin-binding proteins"/>
    <property type="match status" value="2"/>
</dbReference>
<name>A0A182ITW2_ANOAO</name>
<proteinExistence type="predicted"/>
<organism evidence="1">
    <name type="scientific">Anopheles atroparvus</name>
    <name type="common">European mosquito</name>
    <dbReference type="NCBI Taxonomy" id="41427"/>
    <lineage>
        <taxon>Eukaryota</taxon>
        <taxon>Metazoa</taxon>
        <taxon>Ecdysozoa</taxon>
        <taxon>Arthropoda</taxon>
        <taxon>Hexapoda</taxon>
        <taxon>Insecta</taxon>
        <taxon>Pterygota</taxon>
        <taxon>Neoptera</taxon>
        <taxon>Endopterygota</taxon>
        <taxon>Diptera</taxon>
        <taxon>Nematocera</taxon>
        <taxon>Culicoidea</taxon>
        <taxon>Culicidae</taxon>
        <taxon>Anophelinae</taxon>
        <taxon>Anopheles</taxon>
    </lineage>
</organism>
<dbReference type="Gene3D" id="2.170.140.10">
    <property type="entry name" value="Chitin binding domain"/>
    <property type="match status" value="1"/>
</dbReference>
<dbReference type="GO" id="GO:0008061">
    <property type="term" value="F:chitin binding"/>
    <property type="evidence" value="ECO:0007669"/>
    <property type="project" value="InterPro"/>
</dbReference>
<dbReference type="EnsemblMetazoa" id="AATE005396-RA">
    <property type="protein sequence ID" value="AATE005396-PA.1"/>
    <property type="gene ID" value="AATE005396"/>
</dbReference>
<dbReference type="GO" id="GO:0005576">
    <property type="term" value="C:extracellular region"/>
    <property type="evidence" value="ECO:0007669"/>
    <property type="project" value="InterPro"/>
</dbReference>
<evidence type="ECO:0000313" key="1">
    <source>
        <dbReference type="EnsemblMetazoa" id="AATE005396-PA.1"/>
    </source>
</evidence>
<accession>A0A182ITW2</accession>
<reference evidence="1" key="1">
    <citation type="submission" date="2022-08" db="UniProtKB">
        <authorList>
            <consortium name="EnsemblMetazoa"/>
        </authorList>
    </citation>
    <scope>IDENTIFICATION</scope>
    <source>
        <strain evidence="1">EBRO</strain>
    </source>
</reference>
<dbReference type="SMART" id="SM00494">
    <property type="entry name" value="ChtBD2"/>
    <property type="match status" value="2"/>
</dbReference>
<sequence length="292" mass="31808">LCEPPRDLLQFCSSRENEMWHPEVLVVLLVACFVSATAGSQVISVTQFQTSSCADRQAPGMICSSCNTVAVCLKIGTQWETVWVESCNPDEGLYCNEFEGGCSSSVGACNPGGGGNFECNTPGVFPDPHNCRLYHMCFLNGNNPVSISMDCGAGAFSPTTGDCSLLANDTICLSQQYNCSFVGQMAAWPGNSNIYYICAAETTNGNRVLRPRLYRCPANQMFQDGQCVLRDWANMPPGSIVPYECQRPGLFADPTHCRYYYSCNMDLSAERLQCPDGTYFDSSILTCVLGVC</sequence>
<dbReference type="AlphaFoldDB" id="A0A182ITW2"/>
<dbReference type="InterPro" id="IPR002557">
    <property type="entry name" value="Chitin-bd_dom"/>
</dbReference>
<dbReference type="PROSITE" id="PS50940">
    <property type="entry name" value="CHIT_BIND_II"/>
    <property type="match status" value="1"/>
</dbReference>